<sequence length="397" mass="42754">MTDQQTPVEPDEALASPVRKAGLAHKLYTGEVSYDFVAKRNRWYIISAIALAIAFLALGVRGLNWGIEFQGGSVFQAPIKVTATTVPDVRNAVVSLGLSDANEVNVTTVGDNQVRVQTLALTGEEVTKVKGAIAKVGGLQPEEVAYSLIGASWGQQITTQALIALVVFLALVMVLIWVYFRDFKMSVSAIVALVHDLVITVGVYALVGFTVTPATMIGVLTILGYSLYDTVVVFDKIRENTRDITNSRFTYSQLSNTALNQVLVRSVNTTIIGVLPVAALLTAGVFYLGGGPLEDLGLALFVGMIAGAYSSIFIATPLLAQMREADPDMVEHRQRLERRASRGVEKNPTKSRKVAVAVPGTVAPTTDPEKLGLVAADRLDSGVRNQRAKQPRSQRKK</sequence>
<evidence type="ECO:0000313" key="12">
    <source>
        <dbReference type="EMBL" id="PFG16740.1"/>
    </source>
</evidence>
<feature type="compositionally biased region" description="Basic residues" evidence="10">
    <location>
        <begin position="386"/>
        <end position="397"/>
    </location>
</feature>
<dbReference type="GO" id="GO:0065002">
    <property type="term" value="P:intracellular protein transmembrane transport"/>
    <property type="evidence" value="ECO:0007669"/>
    <property type="project" value="UniProtKB-UniRule"/>
</dbReference>
<reference evidence="12 13" key="1">
    <citation type="submission" date="2017-10" db="EMBL/GenBank/DDBJ databases">
        <title>Sequencing the genomes of 1000 actinobacteria strains.</title>
        <authorList>
            <person name="Klenk H.-P."/>
        </authorList>
    </citation>
    <scope>NUCLEOTIDE SEQUENCE [LARGE SCALE GENOMIC DNA]</scope>
    <source>
        <strain evidence="12 13">DSM 15597</strain>
    </source>
</reference>
<evidence type="ECO:0000256" key="2">
    <source>
        <dbReference type="ARBA" id="ARBA00022448"/>
    </source>
</evidence>
<feature type="transmembrane region" description="Helical" evidence="9">
    <location>
        <begin position="43"/>
        <end position="63"/>
    </location>
</feature>
<gene>
    <name evidence="9" type="primary">secF</name>
    <name evidence="12" type="ORF">ATK74_1293</name>
</gene>
<dbReference type="InterPro" id="IPR022645">
    <property type="entry name" value="SecD/SecF_bac"/>
</dbReference>
<evidence type="ECO:0000259" key="11">
    <source>
        <dbReference type="Pfam" id="PF02355"/>
    </source>
</evidence>
<keyword evidence="3 9" id="KW-1003">Cell membrane</keyword>
<keyword evidence="8 9" id="KW-0472">Membrane</keyword>
<keyword evidence="4 9" id="KW-0812">Transmembrane</keyword>
<dbReference type="RefSeq" id="WP_098460252.1">
    <property type="nucleotide sequence ID" value="NZ_PDJC01000001.1"/>
</dbReference>
<evidence type="ECO:0000256" key="5">
    <source>
        <dbReference type="ARBA" id="ARBA00022927"/>
    </source>
</evidence>
<dbReference type="SUPFAM" id="SSF82866">
    <property type="entry name" value="Multidrug efflux transporter AcrB transmembrane domain"/>
    <property type="match status" value="1"/>
</dbReference>
<keyword evidence="6 9" id="KW-1133">Transmembrane helix</keyword>
<evidence type="ECO:0000256" key="3">
    <source>
        <dbReference type="ARBA" id="ARBA00022475"/>
    </source>
</evidence>
<dbReference type="GO" id="GO:0043952">
    <property type="term" value="P:protein transport by the Sec complex"/>
    <property type="evidence" value="ECO:0007669"/>
    <property type="project" value="UniProtKB-UniRule"/>
</dbReference>
<dbReference type="PANTHER" id="PTHR30081:SF8">
    <property type="entry name" value="PROTEIN TRANSLOCASE SUBUNIT SECF"/>
    <property type="match status" value="1"/>
</dbReference>
<dbReference type="InterPro" id="IPR022813">
    <property type="entry name" value="SecD/SecF_arch_bac"/>
</dbReference>
<keyword evidence="13" id="KW-1185">Reference proteome</keyword>
<dbReference type="InterPro" id="IPR048634">
    <property type="entry name" value="SecD_SecF_C"/>
</dbReference>
<dbReference type="NCBIfam" id="TIGR00966">
    <property type="entry name" value="transloc_SecF"/>
    <property type="match status" value="1"/>
</dbReference>
<evidence type="ECO:0000256" key="6">
    <source>
        <dbReference type="ARBA" id="ARBA00022989"/>
    </source>
</evidence>
<comment type="function">
    <text evidence="9">Part of the Sec protein translocase complex. Interacts with the SecYEG preprotein conducting channel. SecDF uses the proton motive force (PMF) to complete protein translocation after the ATP-dependent function of SecA.</text>
</comment>
<dbReference type="Pfam" id="PF07549">
    <property type="entry name" value="Sec_GG"/>
    <property type="match status" value="1"/>
</dbReference>
<keyword evidence="7 9" id="KW-0811">Translocation</keyword>
<dbReference type="OrthoDB" id="9774769at2"/>
<organism evidence="12 13">
    <name type="scientific">Propionicimonas paludicola</name>
    <dbReference type="NCBI Taxonomy" id="185243"/>
    <lineage>
        <taxon>Bacteria</taxon>
        <taxon>Bacillati</taxon>
        <taxon>Actinomycetota</taxon>
        <taxon>Actinomycetes</taxon>
        <taxon>Propionibacteriales</taxon>
        <taxon>Nocardioidaceae</taxon>
        <taxon>Propionicimonas</taxon>
    </lineage>
</organism>
<comment type="subunit">
    <text evidence="9">Forms a complex with SecD. Part of the essential Sec protein translocation apparatus which comprises SecA, SecYEG and auxiliary proteins SecDF. Other proteins may also be involved.</text>
</comment>
<evidence type="ECO:0000256" key="9">
    <source>
        <dbReference type="HAMAP-Rule" id="MF_01464"/>
    </source>
</evidence>
<feature type="transmembrane region" description="Helical" evidence="9">
    <location>
        <begin position="296"/>
        <end position="320"/>
    </location>
</feature>
<dbReference type="InterPro" id="IPR022646">
    <property type="entry name" value="SecD/SecF_CS"/>
</dbReference>
<dbReference type="AlphaFoldDB" id="A0A2A9CSX0"/>
<dbReference type="Pfam" id="PF02355">
    <property type="entry name" value="SecD_SecF_C"/>
    <property type="match status" value="1"/>
</dbReference>
<keyword evidence="5 9" id="KW-0653">Protein transport</keyword>
<evidence type="ECO:0000256" key="7">
    <source>
        <dbReference type="ARBA" id="ARBA00023010"/>
    </source>
</evidence>
<accession>A0A2A9CSX0</accession>
<evidence type="ECO:0000256" key="1">
    <source>
        <dbReference type="ARBA" id="ARBA00004651"/>
    </source>
</evidence>
<evidence type="ECO:0000256" key="4">
    <source>
        <dbReference type="ARBA" id="ARBA00022692"/>
    </source>
</evidence>
<comment type="similarity">
    <text evidence="9">Belongs to the SecD/SecF family. SecF subfamily.</text>
</comment>
<feature type="transmembrane region" description="Helical" evidence="9">
    <location>
        <begin position="213"/>
        <end position="234"/>
    </location>
</feature>
<feature type="region of interest" description="Disordered" evidence="10">
    <location>
        <begin position="359"/>
        <end position="397"/>
    </location>
</feature>
<evidence type="ECO:0000256" key="8">
    <source>
        <dbReference type="ARBA" id="ARBA00023136"/>
    </source>
</evidence>
<evidence type="ECO:0000313" key="13">
    <source>
        <dbReference type="Proteomes" id="UP000226079"/>
    </source>
</evidence>
<feature type="transmembrane region" description="Helical" evidence="9">
    <location>
        <begin position="271"/>
        <end position="290"/>
    </location>
</feature>
<dbReference type="Gene3D" id="1.20.1640.10">
    <property type="entry name" value="Multidrug efflux transporter AcrB transmembrane domain"/>
    <property type="match status" value="1"/>
</dbReference>
<feature type="domain" description="Protein export membrane protein SecD/SecF C-terminal" evidence="11">
    <location>
        <begin position="133"/>
        <end position="324"/>
    </location>
</feature>
<dbReference type="InterPro" id="IPR005665">
    <property type="entry name" value="SecF_bac"/>
</dbReference>
<dbReference type="GO" id="GO:0015450">
    <property type="term" value="F:protein-transporting ATPase activity"/>
    <property type="evidence" value="ECO:0007669"/>
    <property type="project" value="InterPro"/>
</dbReference>
<feature type="transmembrane region" description="Helical" evidence="9">
    <location>
        <begin position="161"/>
        <end position="180"/>
    </location>
</feature>
<name>A0A2A9CSX0_9ACTN</name>
<dbReference type="GO" id="GO:0005886">
    <property type="term" value="C:plasma membrane"/>
    <property type="evidence" value="ECO:0007669"/>
    <property type="project" value="UniProtKB-SubCell"/>
</dbReference>
<comment type="subcellular location">
    <subcellularLocation>
        <location evidence="1 9">Cell membrane</location>
        <topology evidence="1 9">Multi-pass membrane protein</topology>
    </subcellularLocation>
</comment>
<dbReference type="HAMAP" id="MF_01464_B">
    <property type="entry name" value="SecF_B"/>
    <property type="match status" value="1"/>
</dbReference>
<evidence type="ECO:0000256" key="10">
    <source>
        <dbReference type="SAM" id="MobiDB-lite"/>
    </source>
</evidence>
<feature type="transmembrane region" description="Helical" evidence="9">
    <location>
        <begin position="187"/>
        <end position="207"/>
    </location>
</feature>
<dbReference type="Proteomes" id="UP000226079">
    <property type="component" value="Unassembled WGS sequence"/>
</dbReference>
<proteinExistence type="inferred from homology"/>
<dbReference type="PANTHER" id="PTHR30081">
    <property type="entry name" value="PROTEIN-EXPORT MEMBRANE PROTEIN SEC"/>
    <property type="match status" value="1"/>
</dbReference>
<dbReference type="EMBL" id="PDJC01000001">
    <property type="protein sequence ID" value="PFG16740.1"/>
    <property type="molecule type" value="Genomic_DNA"/>
</dbReference>
<dbReference type="GO" id="GO:0006605">
    <property type="term" value="P:protein targeting"/>
    <property type="evidence" value="ECO:0007669"/>
    <property type="project" value="UniProtKB-UniRule"/>
</dbReference>
<protein>
    <recommendedName>
        <fullName evidence="9">Protein-export membrane protein SecF</fullName>
    </recommendedName>
</protein>
<keyword evidence="2 9" id="KW-0813">Transport</keyword>
<comment type="caution">
    <text evidence="12">The sequence shown here is derived from an EMBL/GenBank/DDBJ whole genome shotgun (WGS) entry which is preliminary data.</text>
</comment>
<dbReference type="PRINTS" id="PR01755">
    <property type="entry name" value="SECFTRNLCASE"/>
</dbReference>